<evidence type="ECO:0000313" key="14">
    <source>
        <dbReference type="EMBL" id="KAK2188080.1"/>
    </source>
</evidence>
<dbReference type="GO" id="GO:0046872">
    <property type="term" value="F:metal ion binding"/>
    <property type="evidence" value="ECO:0007669"/>
    <property type="project" value="UniProtKB-KW"/>
</dbReference>
<evidence type="ECO:0000256" key="3">
    <source>
        <dbReference type="ARBA" id="ARBA00022723"/>
    </source>
</evidence>
<dbReference type="Gene3D" id="2.60.120.650">
    <property type="entry name" value="Cupin"/>
    <property type="match status" value="1"/>
</dbReference>
<dbReference type="Pfam" id="PF02373">
    <property type="entry name" value="JmjC"/>
    <property type="match status" value="1"/>
</dbReference>
<comment type="caution">
    <text evidence="14">The sequence shown here is derived from an EMBL/GenBank/DDBJ whole genome shotgun (WGS) entry which is preliminary data.</text>
</comment>
<proteinExistence type="inferred from homology"/>
<evidence type="ECO:0000259" key="13">
    <source>
        <dbReference type="PROSITE" id="PS51184"/>
    </source>
</evidence>
<accession>A0AAD9P4Q0</accession>
<comment type="subcellular location">
    <subcellularLocation>
        <location evidence="2">Nucleus</location>
    </subcellularLocation>
</comment>
<dbReference type="PANTHER" id="PTHR12480">
    <property type="entry name" value="ARGININE DEMETHYLASE AND LYSYL-HYDROXYLASE JMJD"/>
    <property type="match status" value="1"/>
</dbReference>
<comment type="similarity">
    <text evidence="11">Belongs to the JMJD6 family.</text>
</comment>
<keyword evidence="8" id="KW-0805">Transcription regulation</keyword>
<evidence type="ECO:0000256" key="6">
    <source>
        <dbReference type="ARBA" id="ARBA00023002"/>
    </source>
</evidence>
<dbReference type="InterPro" id="IPR050910">
    <property type="entry name" value="JMJD6_ArgDemeth/LysHydrox"/>
</dbReference>
<dbReference type="GO" id="GO:0033749">
    <property type="term" value="F:histone H4R3 demethylase activity"/>
    <property type="evidence" value="ECO:0007669"/>
    <property type="project" value="TreeGrafter"/>
</dbReference>
<keyword evidence="3" id="KW-0479">Metal-binding</keyword>
<evidence type="ECO:0000256" key="10">
    <source>
        <dbReference type="ARBA" id="ARBA00023242"/>
    </source>
</evidence>
<keyword evidence="10" id="KW-0539">Nucleus</keyword>
<dbReference type="Gene3D" id="1.20.1280.270">
    <property type="match status" value="1"/>
</dbReference>
<keyword evidence="5" id="KW-0223">Dioxygenase</keyword>
<dbReference type="GO" id="GO:0006909">
    <property type="term" value="P:phagocytosis"/>
    <property type="evidence" value="ECO:0007669"/>
    <property type="project" value="TreeGrafter"/>
</dbReference>
<keyword evidence="6" id="KW-0560">Oxidoreductase</keyword>
<keyword evidence="4" id="KW-0156">Chromatin regulator</keyword>
<evidence type="ECO:0000256" key="4">
    <source>
        <dbReference type="ARBA" id="ARBA00022853"/>
    </source>
</evidence>
<evidence type="ECO:0000256" key="2">
    <source>
        <dbReference type="ARBA" id="ARBA00004123"/>
    </source>
</evidence>
<keyword evidence="15" id="KW-1185">Reference proteome</keyword>
<protein>
    <recommendedName>
        <fullName evidence="13">JmjC domain-containing protein</fullName>
    </recommendedName>
</protein>
<keyword evidence="9" id="KW-0804">Transcription</keyword>
<dbReference type="AlphaFoldDB" id="A0AAD9P4Q0"/>
<reference evidence="14" key="1">
    <citation type="journal article" date="2023" name="Mol. Biol. Evol.">
        <title>Third-Generation Sequencing Reveals the Adaptive Role of the Epigenome in Three Deep-Sea Polychaetes.</title>
        <authorList>
            <person name="Perez M."/>
            <person name="Aroh O."/>
            <person name="Sun Y."/>
            <person name="Lan Y."/>
            <person name="Juniper S.K."/>
            <person name="Young C.R."/>
            <person name="Angers B."/>
            <person name="Qian P.Y."/>
        </authorList>
    </citation>
    <scope>NUCLEOTIDE SEQUENCE</scope>
    <source>
        <strain evidence="14">R07B-5</strain>
    </source>
</reference>
<dbReference type="FunFam" id="1.20.1280.270:FF:000001">
    <property type="entry name" value="Bifunctional arginine demethylase and lysyl-hydroxylase JMJD6"/>
    <property type="match status" value="1"/>
</dbReference>
<dbReference type="GO" id="GO:0005634">
    <property type="term" value="C:nucleus"/>
    <property type="evidence" value="ECO:0007669"/>
    <property type="project" value="UniProtKB-SubCell"/>
</dbReference>
<evidence type="ECO:0000256" key="9">
    <source>
        <dbReference type="ARBA" id="ARBA00023163"/>
    </source>
</evidence>
<dbReference type="PROSITE" id="PS51184">
    <property type="entry name" value="JMJC"/>
    <property type="match status" value="1"/>
</dbReference>
<gene>
    <name evidence="14" type="ORF">NP493_144g02005</name>
</gene>
<dbReference type="SMART" id="SM00558">
    <property type="entry name" value="JmjC"/>
    <property type="match status" value="1"/>
</dbReference>
<organism evidence="14 15">
    <name type="scientific">Ridgeia piscesae</name>
    <name type="common">Tubeworm</name>
    <dbReference type="NCBI Taxonomy" id="27915"/>
    <lineage>
        <taxon>Eukaryota</taxon>
        <taxon>Metazoa</taxon>
        <taxon>Spiralia</taxon>
        <taxon>Lophotrochozoa</taxon>
        <taxon>Annelida</taxon>
        <taxon>Polychaeta</taxon>
        <taxon>Sedentaria</taxon>
        <taxon>Canalipalpata</taxon>
        <taxon>Sabellida</taxon>
        <taxon>Siboglinidae</taxon>
        <taxon>Ridgeia</taxon>
    </lineage>
</organism>
<dbReference type="EMBL" id="JAODUO010000144">
    <property type="protein sequence ID" value="KAK2188080.1"/>
    <property type="molecule type" value="Genomic_DNA"/>
</dbReference>
<comment type="cofactor">
    <cofactor evidence="1">
        <name>Fe(2+)</name>
        <dbReference type="ChEBI" id="CHEBI:29033"/>
    </cofactor>
</comment>
<sequence>MGPARSGTGIHIDPLGTSAWNAVITGHKWWCLFPTHMSKELVKLKPGEGWKNRDEAITWFQYVYPRTQEPSWPKEFKPLEILQGPGETVFVPGGWWHVVLNMDNTVAVTQNFCSVTNFPVIWHKTVRGRPKLARHWYKVLKARHPEIAAVADKVDLSKPTILHSDSSSSGSSSSSSSSSCSGSDSEDSSSTGDSTVRRSGSSGDAKPQRRSAKKRGRSRSKCSPNGTEHRSSSGESHRKHRRSISSTPKNYR</sequence>
<dbReference type="SUPFAM" id="SSF51197">
    <property type="entry name" value="Clavaminate synthase-like"/>
    <property type="match status" value="1"/>
</dbReference>
<keyword evidence="7" id="KW-0408">Iron</keyword>
<dbReference type="PANTHER" id="PTHR12480:SF32">
    <property type="entry name" value="BIFUNCTIONAL ARGININE DEMETHYLASE AND LYSYL-HYDROXYLASE JMJD6"/>
    <property type="match status" value="1"/>
</dbReference>
<feature type="compositionally biased region" description="Basic and acidic residues" evidence="12">
    <location>
        <begin position="227"/>
        <end position="236"/>
    </location>
</feature>
<name>A0AAD9P4Q0_RIDPI</name>
<dbReference type="GO" id="GO:0005737">
    <property type="term" value="C:cytoplasm"/>
    <property type="evidence" value="ECO:0007669"/>
    <property type="project" value="TreeGrafter"/>
</dbReference>
<dbReference type="InterPro" id="IPR003347">
    <property type="entry name" value="JmjC_dom"/>
</dbReference>
<evidence type="ECO:0000256" key="11">
    <source>
        <dbReference type="ARBA" id="ARBA00038068"/>
    </source>
</evidence>
<evidence type="ECO:0000256" key="5">
    <source>
        <dbReference type="ARBA" id="ARBA00022964"/>
    </source>
</evidence>
<dbReference type="GO" id="GO:0106140">
    <property type="term" value="F:P-TEFb complex binding"/>
    <property type="evidence" value="ECO:0007669"/>
    <property type="project" value="TreeGrafter"/>
</dbReference>
<evidence type="ECO:0000256" key="8">
    <source>
        <dbReference type="ARBA" id="ARBA00023015"/>
    </source>
</evidence>
<feature type="compositionally biased region" description="Low complexity" evidence="12">
    <location>
        <begin position="164"/>
        <end position="194"/>
    </location>
</feature>
<dbReference type="Proteomes" id="UP001209878">
    <property type="component" value="Unassembled WGS sequence"/>
</dbReference>
<feature type="region of interest" description="Disordered" evidence="12">
    <location>
        <begin position="162"/>
        <end position="252"/>
    </location>
</feature>
<evidence type="ECO:0000256" key="12">
    <source>
        <dbReference type="SAM" id="MobiDB-lite"/>
    </source>
</evidence>
<evidence type="ECO:0000256" key="7">
    <source>
        <dbReference type="ARBA" id="ARBA00023004"/>
    </source>
</evidence>
<feature type="domain" description="JmjC" evidence="13">
    <location>
        <begin position="1"/>
        <end position="129"/>
    </location>
</feature>
<evidence type="ECO:0000313" key="15">
    <source>
        <dbReference type="Proteomes" id="UP001209878"/>
    </source>
</evidence>
<evidence type="ECO:0000256" key="1">
    <source>
        <dbReference type="ARBA" id="ARBA00001954"/>
    </source>
</evidence>
<feature type="compositionally biased region" description="Basic residues" evidence="12">
    <location>
        <begin position="208"/>
        <end position="220"/>
    </location>
</feature>